<dbReference type="GO" id="GO:0008483">
    <property type="term" value="F:transaminase activity"/>
    <property type="evidence" value="ECO:0007669"/>
    <property type="project" value="UniProtKB-KW"/>
</dbReference>
<dbReference type="InterPro" id="IPR015421">
    <property type="entry name" value="PyrdxlP-dep_Trfase_major"/>
</dbReference>
<dbReference type="InterPro" id="IPR015422">
    <property type="entry name" value="PyrdxlP-dep_Trfase_small"/>
</dbReference>
<dbReference type="SUPFAM" id="SSF53383">
    <property type="entry name" value="PLP-dependent transferases"/>
    <property type="match status" value="1"/>
</dbReference>
<dbReference type="Gene3D" id="3.90.1150.10">
    <property type="entry name" value="Aspartate Aminotransferase, domain 1"/>
    <property type="match status" value="1"/>
</dbReference>
<reference evidence="4" key="1">
    <citation type="journal article" date="2019" name="Int. J. Syst. Evol. Microbiol.">
        <title>The Global Catalogue of Microorganisms (GCM) 10K type strain sequencing project: providing services to taxonomists for standard genome sequencing and annotation.</title>
        <authorList>
            <consortium name="The Broad Institute Genomics Platform"/>
            <consortium name="The Broad Institute Genome Sequencing Center for Infectious Disease"/>
            <person name="Wu L."/>
            <person name="Ma J."/>
        </authorList>
    </citation>
    <scope>NUCLEOTIDE SEQUENCE [LARGE SCALE GENOMIC DNA]</scope>
    <source>
        <strain evidence="4">KCTC 52366</strain>
    </source>
</reference>
<evidence type="ECO:0000256" key="1">
    <source>
        <dbReference type="ARBA" id="ARBA00022898"/>
    </source>
</evidence>
<keyword evidence="3" id="KW-0808">Transferase</keyword>
<dbReference type="PANTHER" id="PTHR43686:SF1">
    <property type="entry name" value="AMINOTRAN_5 DOMAIN-CONTAINING PROTEIN"/>
    <property type="match status" value="1"/>
</dbReference>
<organism evidence="3 4">
    <name type="scientific">Psychromarinibacter halotolerans</name>
    <dbReference type="NCBI Taxonomy" id="1775175"/>
    <lineage>
        <taxon>Bacteria</taxon>
        <taxon>Pseudomonadati</taxon>
        <taxon>Pseudomonadota</taxon>
        <taxon>Alphaproteobacteria</taxon>
        <taxon>Rhodobacterales</taxon>
        <taxon>Paracoccaceae</taxon>
        <taxon>Psychromarinibacter</taxon>
    </lineage>
</organism>
<dbReference type="EMBL" id="JBHRTB010000010">
    <property type="protein sequence ID" value="MFC3145526.1"/>
    <property type="molecule type" value="Genomic_DNA"/>
</dbReference>
<evidence type="ECO:0000313" key="4">
    <source>
        <dbReference type="Proteomes" id="UP001595632"/>
    </source>
</evidence>
<protein>
    <submittedName>
        <fullName evidence="3">Aminotransferase class V-fold PLP-dependent enzyme</fullName>
    </submittedName>
</protein>
<keyword evidence="1" id="KW-0663">Pyridoxal phosphate</keyword>
<keyword evidence="4" id="KW-1185">Reference proteome</keyword>
<gene>
    <name evidence="3" type="ORF">ACFOGP_22585</name>
</gene>
<dbReference type="InterPro" id="IPR000192">
    <property type="entry name" value="Aminotrans_V_dom"/>
</dbReference>
<name>A0ABV7H1D4_9RHOB</name>
<evidence type="ECO:0000259" key="2">
    <source>
        <dbReference type="Pfam" id="PF00266"/>
    </source>
</evidence>
<feature type="domain" description="Aminotransferase class V" evidence="2">
    <location>
        <begin position="57"/>
        <end position="418"/>
    </location>
</feature>
<proteinExistence type="predicted"/>
<evidence type="ECO:0000313" key="3">
    <source>
        <dbReference type="EMBL" id="MFC3145526.1"/>
    </source>
</evidence>
<keyword evidence="3" id="KW-0032">Aminotransferase</keyword>
<sequence length="498" mass="52536">MTQNHTTPTAQLADLPSLPRFLKSVADHPDPIPDLRAGVIGDGVLFDAGFGPQSLLYADYTASGRALRQVESFMAEQVLPFYANTHTEASFCGGVMTRLREAGRAEVARLTGAGPDCHVIFTGSGATGGLNRIVAGLDLAARAARGERVAVLTGPYEHHSNILPWRESGVEVIEIPEAATGGPDMAALQDALARVAGYDLVIGTFAAASNVTGILTDTDAVTRVLKAAGAVAVWDYAAAAPYIPIDMSSGDAAKDAIVFSPHKFPGGPGATGILVLRDGIGWRETPTAPGGGSVRFVSPWDHLYSTRIEAREEAGTPNVVGDIRAALALLVKDAVGCDRIAERDEAFRLRALEAWSKVPEIEILGQRAGARALPVFSFRVRDGKGGLVHHQLFTRMLSDMYGIQVRGGCACAGPYAHRLLDLDQPASQAVTAQLDAGCELDRPGWVRLNFSYLFSDEQADRVIAAVAELARTASSVAERYVGDPATARFAPAAAAVDG</sequence>
<dbReference type="InterPro" id="IPR015424">
    <property type="entry name" value="PyrdxlP-dep_Trfase"/>
</dbReference>
<dbReference type="Gene3D" id="3.40.640.10">
    <property type="entry name" value="Type I PLP-dependent aspartate aminotransferase-like (Major domain)"/>
    <property type="match status" value="1"/>
</dbReference>
<comment type="caution">
    <text evidence="3">The sequence shown here is derived from an EMBL/GenBank/DDBJ whole genome shotgun (WGS) entry which is preliminary data.</text>
</comment>
<dbReference type="PANTHER" id="PTHR43686">
    <property type="entry name" value="SULFURTRANSFERASE-RELATED"/>
    <property type="match status" value="1"/>
</dbReference>
<dbReference type="RefSeq" id="WP_275632481.1">
    <property type="nucleotide sequence ID" value="NZ_JARGYD010000003.1"/>
</dbReference>
<dbReference type="Pfam" id="PF00266">
    <property type="entry name" value="Aminotran_5"/>
    <property type="match status" value="1"/>
</dbReference>
<dbReference type="Proteomes" id="UP001595632">
    <property type="component" value="Unassembled WGS sequence"/>
</dbReference>
<accession>A0ABV7H1D4</accession>